<gene>
    <name evidence="4" type="ORF">COLO4_04259</name>
</gene>
<feature type="domain" description="DUF4283" evidence="3">
    <location>
        <begin position="69"/>
        <end position="145"/>
    </location>
</feature>
<dbReference type="InterPro" id="IPR005135">
    <property type="entry name" value="Endo/exonuclease/phosphatase"/>
</dbReference>
<feature type="region of interest" description="Disordered" evidence="1">
    <location>
        <begin position="276"/>
        <end position="297"/>
    </location>
</feature>
<keyword evidence="4" id="KW-0378">Hydrolase</keyword>
<dbReference type="PANTHER" id="PTHR33710">
    <property type="entry name" value="BNAC02G09200D PROTEIN"/>
    <property type="match status" value="1"/>
</dbReference>
<feature type="region of interest" description="Disordered" evidence="1">
    <location>
        <begin position="615"/>
        <end position="657"/>
    </location>
</feature>
<reference evidence="5" key="1">
    <citation type="submission" date="2013-09" db="EMBL/GenBank/DDBJ databases">
        <title>Corchorus olitorius genome sequencing.</title>
        <authorList>
            <person name="Alam M."/>
            <person name="Haque M.S."/>
            <person name="Islam M.S."/>
            <person name="Emdad E.M."/>
            <person name="Islam M.M."/>
            <person name="Ahmed B."/>
            <person name="Halim A."/>
            <person name="Hossen Q.M.M."/>
            <person name="Hossain M.Z."/>
            <person name="Ahmed R."/>
            <person name="Khan M.M."/>
            <person name="Islam R."/>
            <person name="Rashid M.M."/>
            <person name="Khan S.A."/>
            <person name="Rahman M.S."/>
            <person name="Alam M."/>
            <person name="Yahiya A.S."/>
            <person name="Khan M.S."/>
            <person name="Azam M.S."/>
            <person name="Haque T."/>
            <person name="Lashkar M.Z.H."/>
            <person name="Akhand A.I."/>
            <person name="Morshed G."/>
            <person name="Roy S."/>
            <person name="Uddin K.S."/>
            <person name="Rabeya T."/>
            <person name="Hossain A.S."/>
            <person name="Chowdhury A."/>
            <person name="Snigdha A.R."/>
            <person name="Mortoza M.S."/>
            <person name="Matin S.A."/>
            <person name="Hoque S.M.E."/>
            <person name="Islam M.K."/>
            <person name="Roy D.K."/>
            <person name="Haider R."/>
            <person name="Moosa M.M."/>
            <person name="Elias S.M."/>
            <person name="Hasan A.M."/>
            <person name="Jahan S."/>
            <person name="Shafiuddin M."/>
            <person name="Mahmood N."/>
            <person name="Shommy N.S."/>
        </authorList>
    </citation>
    <scope>NUCLEOTIDE SEQUENCE [LARGE SCALE GENOMIC DNA]</scope>
    <source>
        <strain evidence="5">cv. O-4</strain>
    </source>
</reference>
<dbReference type="EMBL" id="AWUE01011261">
    <property type="protein sequence ID" value="OMP10800.1"/>
    <property type="molecule type" value="Genomic_DNA"/>
</dbReference>
<feature type="region of interest" description="Disordered" evidence="1">
    <location>
        <begin position="577"/>
        <end position="598"/>
    </location>
</feature>
<dbReference type="STRING" id="93759.A0A1R3KUN5"/>
<feature type="region of interest" description="Disordered" evidence="1">
    <location>
        <begin position="327"/>
        <end position="348"/>
    </location>
</feature>
<evidence type="ECO:0000259" key="3">
    <source>
        <dbReference type="Pfam" id="PF14111"/>
    </source>
</evidence>
<evidence type="ECO:0000256" key="1">
    <source>
        <dbReference type="SAM" id="MobiDB-lite"/>
    </source>
</evidence>
<dbReference type="Pfam" id="PF14111">
    <property type="entry name" value="DUF4283"/>
    <property type="match status" value="1"/>
</dbReference>
<dbReference type="InterPro" id="IPR036691">
    <property type="entry name" value="Endo/exonu/phosph_ase_sf"/>
</dbReference>
<evidence type="ECO:0000259" key="2">
    <source>
        <dbReference type="Pfam" id="PF03372"/>
    </source>
</evidence>
<keyword evidence="4" id="KW-0540">Nuclease</keyword>
<sequence>MVPQRITRIRLMRECSWTNSDSSLEESGDSAQNERINVPIPAPQMRPRRSHVFSFSAEELEERINEGHECLVGFLLDARRFSTEFVLNYINREWELRGRATVLGRDDNRFLIHYEREIDRRVGVHANPWAIDVAIFVQQPWNPNIPLAQARLPRISIWLQIWDLPYEYQQTLVARRMTLSAGEVLQIDWENRRPRNIRFVRVRVSADLTVPLVPGCTLERDDGTSQWEVKRRINRGLNRTSQRHGLPIVVETNTTHFSNQMRAFLTRASRRNTRIGYRQGPQPMATDPPQQRDQDNQQGRIENQVEREGGNQQQALIPLQHLYIGNLPEQNTEPTPPNINQQEEPSQTQDITLQILNYTSPPPPNLQMQGEQNQVAALRELTKSLPNLEESNTNTFHRNLDQRIERLQGELSHLMQRHPNQPSPLIDEHQQEQYPLGPIDDPVAEFHNSVERIQRIHARYEGDFQNQADYDDMMFAFAREQSRFEHICQKIIRQSDYMLSGGGTMFTNAMLVQEDGNQAESSSMAERRSRESAEFQMSILLNGENADCLRLVGDGTYNFQMQDATNSLHPIQEGVEDQTQHKENTHQQEENKEATLTPGYRCAVNEEDFVSAFLKDSPTEEEQGRNIDGQGQEDKKGKRVRMEEGHNDTDSEDGRRIRQRLQSLDVNEMVAVMERQSQGALIIKNNDDNELSPDSQKRKQVWDQLIELSFNIPKDEEWIILGDFNQVLNNGDKLSDTSSQLRGAGDLQSCLDICSLAEVPNKGLYFTWSNRREAGQCTWERLDRAFANANWFQKFGNVVLTNLPITASDHSPLLLQFDKKDGFRRRPYRFEMMWSTNEQCEEVIKESWSQEVAGSDAFKLM</sequence>
<dbReference type="Proteomes" id="UP000187203">
    <property type="component" value="Unassembled WGS sequence"/>
</dbReference>
<feature type="compositionally biased region" description="Basic and acidic residues" evidence="1">
    <location>
        <begin position="632"/>
        <end position="656"/>
    </location>
</feature>
<protein>
    <submittedName>
        <fullName evidence="4">Endonuclease/exonuclease/phosphatase</fullName>
    </submittedName>
</protein>
<proteinExistence type="predicted"/>
<dbReference type="Pfam" id="PF03372">
    <property type="entry name" value="Exo_endo_phos"/>
    <property type="match status" value="1"/>
</dbReference>
<evidence type="ECO:0000313" key="5">
    <source>
        <dbReference type="Proteomes" id="UP000187203"/>
    </source>
</evidence>
<dbReference type="Gene3D" id="3.60.10.10">
    <property type="entry name" value="Endonuclease/exonuclease/phosphatase"/>
    <property type="match status" value="1"/>
</dbReference>
<name>A0A1R3KUN5_9ROSI</name>
<dbReference type="AlphaFoldDB" id="A0A1R3KUN5"/>
<dbReference type="SUPFAM" id="SSF56219">
    <property type="entry name" value="DNase I-like"/>
    <property type="match status" value="1"/>
</dbReference>
<comment type="caution">
    <text evidence="4">The sequence shown here is derived from an EMBL/GenBank/DDBJ whole genome shotgun (WGS) entry which is preliminary data.</text>
</comment>
<keyword evidence="4" id="KW-0255">Endonuclease</keyword>
<feature type="compositionally biased region" description="Basic and acidic residues" evidence="1">
    <location>
        <begin position="578"/>
        <end position="593"/>
    </location>
</feature>
<organism evidence="4 5">
    <name type="scientific">Corchorus olitorius</name>
    <dbReference type="NCBI Taxonomy" id="93759"/>
    <lineage>
        <taxon>Eukaryota</taxon>
        <taxon>Viridiplantae</taxon>
        <taxon>Streptophyta</taxon>
        <taxon>Embryophyta</taxon>
        <taxon>Tracheophyta</taxon>
        <taxon>Spermatophyta</taxon>
        <taxon>Magnoliopsida</taxon>
        <taxon>eudicotyledons</taxon>
        <taxon>Gunneridae</taxon>
        <taxon>Pentapetalae</taxon>
        <taxon>rosids</taxon>
        <taxon>malvids</taxon>
        <taxon>Malvales</taxon>
        <taxon>Malvaceae</taxon>
        <taxon>Grewioideae</taxon>
        <taxon>Apeibeae</taxon>
        <taxon>Corchorus</taxon>
    </lineage>
</organism>
<feature type="domain" description="Endonuclease/exonuclease/phosphatase" evidence="2">
    <location>
        <begin position="691"/>
        <end position="810"/>
    </location>
</feature>
<evidence type="ECO:0000313" key="4">
    <source>
        <dbReference type="EMBL" id="OMP10800.1"/>
    </source>
</evidence>
<dbReference type="InterPro" id="IPR025558">
    <property type="entry name" value="DUF4283"/>
</dbReference>
<keyword evidence="5" id="KW-1185">Reference proteome</keyword>
<dbReference type="GO" id="GO:0004519">
    <property type="term" value="F:endonuclease activity"/>
    <property type="evidence" value="ECO:0007669"/>
    <property type="project" value="UniProtKB-KW"/>
</dbReference>
<feature type="compositionally biased region" description="Polar residues" evidence="1">
    <location>
        <begin position="328"/>
        <end position="348"/>
    </location>
</feature>
<dbReference type="PANTHER" id="PTHR33710:SF79">
    <property type="entry name" value="OS06G0205337 PROTEIN"/>
    <property type="match status" value="1"/>
</dbReference>
<accession>A0A1R3KUN5</accession>
<dbReference type="OrthoDB" id="1729225at2759"/>